<dbReference type="Proteomes" id="UP000094313">
    <property type="component" value="Chromosome"/>
</dbReference>
<keyword evidence="3" id="KW-1185">Reference proteome</keyword>
<name>A0A1D7QFH6_9SPHI</name>
<feature type="signal peptide" evidence="1">
    <location>
        <begin position="1"/>
        <end position="23"/>
    </location>
</feature>
<accession>A0A1D7QFH6</accession>
<feature type="chain" id="PRO_5009098504" description="DUF1579 domain-containing protein" evidence="1">
    <location>
        <begin position="24"/>
        <end position="174"/>
    </location>
</feature>
<evidence type="ECO:0000313" key="3">
    <source>
        <dbReference type="Proteomes" id="UP000094313"/>
    </source>
</evidence>
<dbReference type="KEGG" id="psty:BFS30_09860"/>
<sequence length="174" mass="20093">MIRTLLIGIITICTFSVFGQSPAALQQEKMKGLQFFKGSWKGEGWMIMQDGKKHYFDQTETVQSKFNGGILMIEGFGTDKESKKPIHDALAYLTYDVLKQQYRFTAMTGMGYMTDTEPQVKDNIGYTWSMDNPRYMVKFTLTLDQGDWFEIGEISTDKGVSWIKNFEMRLKKIN</sequence>
<organism evidence="2 3">
    <name type="scientific">Pedobacter steynii</name>
    <dbReference type="NCBI Taxonomy" id="430522"/>
    <lineage>
        <taxon>Bacteria</taxon>
        <taxon>Pseudomonadati</taxon>
        <taxon>Bacteroidota</taxon>
        <taxon>Sphingobacteriia</taxon>
        <taxon>Sphingobacteriales</taxon>
        <taxon>Sphingobacteriaceae</taxon>
        <taxon>Pedobacter</taxon>
    </lineage>
</organism>
<reference evidence="2 3" key="1">
    <citation type="submission" date="2016-08" db="EMBL/GenBank/DDBJ databases">
        <authorList>
            <person name="Seilhamer J.J."/>
        </authorList>
    </citation>
    <scope>NUCLEOTIDE SEQUENCE [LARGE SCALE GENOMIC DNA]</scope>
    <source>
        <strain evidence="2 3">DX4</strain>
    </source>
</reference>
<dbReference type="OrthoDB" id="1437459at2"/>
<evidence type="ECO:0000256" key="1">
    <source>
        <dbReference type="SAM" id="SignalP"/>
    </source>
</evidence>
<proteinExistence type="predicted"/>
<dbReference type="EMBL" id="CP017141">
    <property type="protein sequence ID" value="AOM77448.1"/>
    <property type="molecule type" value="Genomic_DNA"/>
</dbReference>
<evidence type="ECO:0000313" key="2">
    <source>
        <dbReference type="EMBL" id="AOM77448.1"/>
    </source>
</evidence>
<dbReference type="RefSeq" id="WP_069379138.1">
    <property type="nucleotide sequence ID" value="NZ_CP017141.1"/>
</dbReference>
<dbReference type="AlphaFoldDB" id="A0A1D7QFH6"/>
<keyword evidence="1" id="KW-0732">Signal</keyword>
<gene>
    <name evidence="2" type="ORF">BFS30_09860</name>
</gene>
<evidence type="ECO:0008006" key="4">
    <source>
        <dbReference type="Google" id="ProtNLM"/>
    </source>
</evidence>
<protein>
    <recommendedName>
        <fullName evidence="4">DUF1579 domain-containing protein</fullName>
    </recommendedName>
</protein>